<dbReference type="GO" id="GO:0030313">
    <property type="term" value="C:cell envelope"/>
    <property type="evidence" value="ECO:0007669"/>
    <property type="project" value="UniProtKB-SubCell"/>
</dbReference>
<comment type="similarity">
    <text evidence="2">Belongs to the membrane fusion protein (MFP) (TC 8.A.1) family.</text>
</comment>
<dbReference type="Gene3D" id="1.10.287.470">
    <property type="entry name" value="Helix hairpin bin"/>
    <property type="match status" value="1"/>
</dbReference>
<dbReference type="NCBIfam" id="TIGR01730">
    <property type="entry name" value="RND_mfp"/>
    <property type="match status" value="1"/>
</dbReference>
<evidence type="ECO:0000256" key="1">
    <source>
        <dbReference type="ARBA" id="ARBA00004196"/>
    </source>
</evidence>
<dbReference type="InterPro" id="IPR006143">
    <property type="entry name" value="RND_pump_MFP"/>
</dbReference>
<dbReference type="PANTHER" id="PTHR30158">
    <property type="entry name" value="ACRA/E-RELATED COMPONENT OF DRUG EFFLUX TRANSPORTER"/>
    <property type="match status" value="1"/>
</dbReference>
<name>R4WPT9_9BURK</name>
<evidence type="ECO:0000256" key="2">
    <source>
        <dbReference type="ARBA" id="ARBA00009477"/>
    </source>
</evidence>
<dbReference type="Gene3D" id="2.40.30.170">
    <property type="match status" value="1"/>
</dbReference>
<dbReference type="GO" id="GO:0046677">
    <property type="term" value="P:response to antibiotic"/>
    <property type="evidence" value="ECO:0007669"/>
    <property type="project" value="TreeGrafter"/>
</dbReference>
<dbReference type="SUPFAM" id="SSF111369">
    <property type="entry name" value="HlyD-like secretion proteins"/>
    <property type="match status" value="1"/>
</dbReference>
<gene>
    <name evidence="8" type="ORF">BRPE64_CCDS06050</name>
</gene>
<dbReference type="GO" id="GO:0005886">
    <property type="term" value="C:plasma membrane"/>
    <property type="evidence" value="ECO:0007669"/>
    <property type="project" value="TreeGrafter"/>
</dbReference>
<dbReference type="RefSeq" id="WP_016347397.1">
    <property type="nucleotide sequence ID" value="NC_021288.1"/>
</dbReference>
<evidence type="ECO:0000256" key="4">
    <source>
        <dbReference type="SAM" id="Phobius"/>
    </source>
</evidence>
<dbReference type="EMBL" id="AP013060">
    <property type="protein sequence ID" value="BAN26688.1"/>
    <property type="molecule type" value="Genomic_DNA"/>
</dbReference>
<feature type="domain" description="Multidrug resistance protein MdtA-like barrel-sandwich hybrid" evidence="5">
    <location>
        <begin position="86"/>
        <end position="218"/>
    </location>
</feature>
<reference evidence="8 9" key="1">
    <citation type="journal article" date="2013" name="Genome Announc.">
        <title>Complete Genome Sequence of Burkholderia sp. Strain RPE64, Bacterial Symbiont of the Bean Bug Riptortus pedestris.</title>
        <authorList>
            <person name="Shibata T.F."/>
            <person name="Maeda T."/>
            <person name="Nikoh N."/>
            <person name="Yamaguchi K."/>
            <person name="Oshima K."/>
            <person name="Hattori M."/>
            <person name="Nishiyama T."/>
            <person name="Hasebe M."/>
            <person name="Fukatsu T."/>
            <person name="Kikuchi Y."/>
            <person name="Shigenobu S."/>
        </authorList>
    </citation>
    <scope>NUCLEOTIDE SEQUENCE [LARGE SCALE GENOMIC DNA]</scope>
</reference>
<dbReference type="Gene3D" id="2.40.420.20">
    <property type="match status" value="1"/>
</dbReference>
<proteinExistence type="inferred from homology"/>
<reference evidence="8 9" key="2">
    <citation type="journal article" date="2018" name="Int. J. Syst. Evol. Microbiol.">
        <title>Burkholderia insecticola sp. nov., a gut symbiotic bacterium of the bean bug Riptortus pedestris.</title>
        <authorList>
            <person name="Takeshita K."/>
            <person name="Tamaki H."/>
            <person name="Ohbayashi T."/>
            <person name="Meng X.-Y."/>
            <person name="Sone T."/>
            <person name="Mitani Y."/>
            <person name="Peeters C."/>
            <person name="Kikuchi Y."/>
            <person name="Vandamme P."/>
        </authorList>
    </citation>
    <scope>NUCLEOTIDE SEQUENCE [LARGE SCALE GENOMIC DNA]</scope>
    <source>
        <strain evidence="8">RPE64</strain>
    </source>
</reference>
<dbReference type="Proteomes" id="UP000013966">
    <property type="component" value="Chromosome 3"/>
</dbReference>
<keyword evidence="4" id="KW-1133">Transmembrane helix</keyword>
<dbReference type="Pfam" id="PF25967">
    <property type="entry name" value="RND-MFP_C"/>
    <property type="match status" value="1"/>
</dbReference>
<organism evidence="8 9">
    <name type="scientific">Caballeronia insecticola</name>
    <dbReference type="NCBI Taxonomy" id="758793"/>
    <lineage>
        <taxon>Bacteria</taxon>
        <taxon>Pseudomonadati</taxon>
        <taxon>Pseudomonadota</taxon>
        <taxon>Betaproteobacteria</taxon>
        <taxon>Burkholderiales</taxon>
        <taxon>Burkholderiaceae</taxon>
        <taxon>Caballeronia</taxon>
    </lineage>
</organism>
<keyword evidence="4" id="KW-0472">Membrane</keyword>
<evidence type="ECO:0000259" key="5">
    <source>
        <dbReference type="Pfam" id="PF25917"/>
    </source>
</evidence>
<dbReference type="OrthoDB" id="9783047at2"/>
<keyword evidence="4" id="KW-0812">Transmembrane</keyword>
<dbReference type="InterPro" id="IPR058625">
    <property type="entry name" value="MdtA-like_BSH"/>
</dbReference>
<feature type="transmembrane region" description="Helical" evidence="4">
    <location>
        <begin position="21"/>
        <end position="42"/>
    </location>
</feature>
<evidence type="ECO:0000259" key="7">
    <source>
        <dbReference type="Pfam" id="PF25967"/>
    </source>
</evidence>
<accession>R4WPT9</accession>
<dbReference type="HOGENOM" id="CLU_018816_2_1_4"/>
<dbReference type="Gene3D" id="2.40.50.100">
    <property type="match status" value="1"/>
</dbReference>
<dbReference type="PATRIC" id="fig|758793.3.peg.4916"/>
<evidence type="ECO:0000256" key="3">
    <source>
        <dbReference type="SAM" id="Coils"/>
    </source>
</evidence>
<keyword evidence="9" id="KW-1185">Reference proteome</keyword>
<feature type="domain" description="Multidrug resistance protein MdtA-like C-terminal permuted SH3" evidence="7">
    <location>
        <begin position="331"/>
        <end position="388"/>
    </location>
</feature>
<sequence length="420" mass="45014">MDTKTKFDDGARMRTARGRTTRTKTGIALAVIVIAGGAWFYAAHHQSTPAANAPAALRHDVTVSRPAVEQLDTRLGFLGQFSAVDEVELRAQVGGTLTGIHFRDGDIVHKGDLLFTIDSVPYEIRLAQAKAQQQSAEARITLAKQELARAQELERGEAGTHQNVEQRTSELHAAQAALDAAAAEIRDARFDLDHCRIAAPFSGRIGRHLVSVGNLVAGSRGATSPTTLLATLVSLDPIHLDFDMSEPDYQSFLRYRGDARSAVANKVELATGAGEGADYSTQGTLDFVDNVIDRSSGTIHARATVPNPDLRLTPGEFSRVRLAVAHPAPTLLIPDASVLPDQSEHVVLTVAADGTVTPKRVETGEMRGGLRVIRSGLTREDRVIVDGLPYAAPGSKVTTREGAIRYEADRANETLAAQAK</sequence>
<dbReference type="KEGG" id="buo:BRPE64_CCDS06050"/>
<evidence type="ECO:0000313" key="8">
    <source>
        <dbReference type="EMBL" id="BAN26688.1"/>
    </source>
</evidence>
<protein>
    <submittedName>
        <fullName evidence="8">Efflux transporter RND family MFP subunit</fullName>
    </submittedName>
</protein>
<dbReference type="GO" id="GO:0022857">
    <property type="term" value="F:transmembrane transporter activity"/>
    <property type="evidence" value="ECO:0007669"/>
    <property type="project" value="InterPro"/>
</dbReference>
<feature type="domain" description="Multidrug resistance protein MdtA-like beta-barrel" evidence="6">
    <location>
        <begin position="237"/>
        <end position="325"/>
    </location>
</feature>
<dbReference type="AlphaFoldDB" id="R4WPT9"/>
<feature type="coiled-coil region" evidence="3">
    <location>
        <begin position="126"/>
        <end position="153"/>
    </location>
</feature>
<dbReference type="PANTHER" id="PTHR30158:SF24">
    <property type="entry name" value="HLYD FAMILY SECRETION PROTEIN"/>
    <property type="match status" value="1"/>
</dbReference>
<dbReference type="Pfam" id="PF25944">
    <property type="entry name" value="Beta-barrel_RND"/>
    <property type="match status" value="1"/>
</dbReference>
<dbReference type="STRING" id="758793.BRPE64_CCDS06050"/>
<keyword evidence="3" id="KW-0175">Coiled coil</keyword>
<dbReference type="InterPro" id="IPR058626">
    <property type="entry name" value="MdtA-like_b-barrel"/>
</dbReference>
<evidence type="ECO:0000313" key="9">
    <source>
        <dbReference type="Proteomes" id="UP000013966"/>
    </source>
</evidence>
<evidence type="ECO:0000259" key="6">
    <source>
        <dbReference type="Pfam" id="PF25944"/>
    </source>
</evidence>
<dbReference type="InterPro" id="IPR058627">
    <property type="entry name" value="MdtA-like_C"/>
</dbReference>
<comment type="subcellular location">
    <subcellularLocation>
        <location evidence="1">Cell envelope</location>
    </subcellularLocation>
</comment>
<dbReference type="Pfam" id="PF25917">
    <property type="entry name" value="BSH_RND"/>
    <property type="match status" value="1"/>
</dbReference>